<dbReference type="EMBL" id="MVOH01000006">
    <property type="protein sequence ID" value="PAU68387.1"/>
    <property type="molecule type" value="Genomic_DNA"/>
</dbReference>
<dbReference type="OrthoDB" id="3235497at2"/>
<evidence type="ECO:0000313" key="3">
    <source>
        <dbReference type="Proteomes" id="UP000218399"/>
    </source>
</evidence>
<protein>
    <submittedName>
        <fullName evidence="2">WYL domain-containing protein</fullName>
    </submittedName>
</protein>
<dbReference type="InterPro" id="IPR026881">
    <property type="entry name" value="WYL_dom"/>
</dbReference>
<name>A0A2A2EHB7_9BIFI</name>
<organism evidence="2 3">
    <name type="scientific">Bifidobacterium criceti</name>
    <dbReference type="NCBI Taxonomy" id="1960969"/>
    <lineage>
        <taxon>Bacteria</taxon>
        <taxon>Bacillati</taxon>
        <taxon>Actinomycetota</taxon>
        <taxon>Actinomycetes</taxon>
        <taxon>Bifidobacteriales</taxon>
        <taxon>Bifidobacteriaceae</taxon>
        <taxon>Bifidobacterium</taxon>
    </lineage>
</organism>
<dbReference type="PROSITE" id="PS52050">
    <property type="entry name" value="WYL"/>
    <property type="match status" value="1"/>
</dbReference>
<keyword evidence="3" id="KW-1185">Reference proteome</keyword>
<dbReference type="RefSeq" id="WP_157908680.1">
    <property type="nucleotide sequence ID" value="NZ_MVOH01000006.1"/>
</dbReference>
<dbReference type="Proteomes" id="UP000218399">
    <property type="component" value="Unassembled WGS sequence"/>
</dbReference>
<dbReference type="Pfam" id="PF13280">
    <property type="entry name" value="WYL"/>
    <property type="match status" value="1"/>
</dbReference>
<evidence type="ECO:0000313" key="2">
    <source>
        <dbReference type="EMBL" id="PAU68387.1"/>
    </source>
</evidence>
<evidence type="ECO:0000259" key="1">
    <source>
        <dbReference type="Pfam" id="PF13280"/>
    </source>
</evidence>
<reference evidence="2 3" key="1">
    <citation type="journal article" date="2017" name="ISME J.">
        <title>Unveiling bifidobacterial biogeography across the mammalian branch of the tree of life.</title>
        <authorList>
            <person name="Milani C."/>
            <person name="Mangifesta M."/>
            <person name="Mancabelli L."/>
            <person name="Lugli G.A."/>
            <person name="James K."/>
            <person name="Duranti S."/>
            <person name="Turroni F."/>
            <person name="Ferrario C."/>
            <person name="Ossiprandi M.C."/>
            <person name="van Sinderen D."/>
            <person name="Ventura M."/>
        </authorList>
    </citation>
    <scope>NUCLEOTIDE SEQUENCE [LARGE SCALE GENOMIC DNA]</scope>
    <source>
        <strain evidence="3">Ham19E</strain>
    </source>
</reference>
<sequence length="404" mass="46054">MGANRGQTNAKNAVIEIFELLWEETDECHGLTESEIQERLEERHIDRDIDAPAPSTRTIYNQIHWLSIQKHPILGRRVSKVDIEDALKQTPDAKPGWYMEPFLSGAETRLLADSLMLSRIDREALSDLIGKLDEITGRGQNGDSVAYEANISSNKYVDIEFLGTVGAIDRATRDGHCVEFNYQVYGADRKPVLRTDGHGRAKLYRIDPYGMVTKRGEYYLIGWFHDRELPTEDEPDDNHTNLYCFVIDRIVNIRETDEAIAVPADTWDVEGVPMAFSEQHIPFTPAGFARSRPHMTMGPMIDATLIINEGMLTVLYEWFESAQVRRLPNDKWINGSPSYLVDVRAPEMGLLFWVLQYQSWFPTTIVKPAHVRKRLAQLGWQLMENHGGAKKEDDRGAEAHSQRG</sequence>
<accession>A0A2A2EHB7</accession>
<feature type="domain" description="WYL" evidence="1">
    <location>
        <begin position="165"/>
        <end position="254"/>
    </location>
</feature>
<gene>
    <name evidence="2" type="ORF">B1526_0572</name>
</gene>
<proteinExistence type="predicted"/>
<comment type="caution">
    <text evidence="2">The sequence shown here is derived from an EMBL/GenBank/DDBJ whole genome shotgun (WGS) entry which is preliminary data.</text>
</comment>
<dbReference type="AlphaFoldDB" id="A0A2A2EHB7"/>